<comment type="caution">
    <text evidence="1">The sequence shown here is derived from an EMBL/GenBank/DDBJ whole genome shotgun (WGS) entry which is preliminary data.</text>
</comment>
<reference evidence="1 2" key="1">
    <citation type="submission" date="2023-01" db="EMBL/GenBank/DDBJ databases">
        <authorList>
            <person name="Whitehead M."/>
        </authorList>
    </citation>
    <scope>NUCLEOTIDE SEQUENCE [LARGE SCALE GENOMIC DNA]</scope>
</reference>
<dbReference type="AlphaFoldDB" id="A0AAV0WD76"/>
<name>A0AAV0WD76_9HEMI</name>
<dbReference type="Proteomes" id="UP001160148">
    <property type="component" value="Unassembled WGS sequence"/>
</dbReference>
<keyword evidence="2" id="KW-1185">Reference proteome</keyword>
<dbReference type="EMBL" id="CARXXK010000002">
    <property type="protein sequence ID" value="CAI6353752.1"/>
    <property type="molecule type" value="Genomic_DNA"/>
</dbReference>
<organism evidence="1 2">
    <name type="scientific">Macrosiphum euphorbiae</name>
    <name type="common">potato aphid</name>
    <dbReference type="NCBI Taxonomy" id="13131"/>
    <lineage>
        <taxon>Eukaryota</taxon>
        <taxon>Metazoa</taxon>
        <taxon>Ecdysozoa</taxon>
        <taxon>Arthropoda</taxon>
        <taxon>Hexapoda</taxon>
        <taxon>Insecta</taxon>
        <taxon>Pterygota</taxon>
        <taxon>Neoptera</taxon>
        <taxon>Paraneoptera</taxon>
        <taxon>Hemiptera</taxon>
        <taxon>Sternorrhyncha</taxon>
        <taxon>Aphidomorpha</taxon>
        <taxon>Aphidoidea</taxon>
        <taxon>Aphididae</taxon>
        <taxon>Macrosiphini</taxon>
        <taxon>Macrosiphum</taxon>
    </lineage>
</organism>
<gene>
    <name evidence="1" type="ORF">MEUPH1_LOCUS9836</name>
</gene>
<sequence length="94" mass="11317">MTVVSKPTPNLILGVSETDIFLRNVREKYSSLPKKIQFAFDKFAARKDFENQQILEIQDMYKNKPGEDNNRRRGITRKYYGFYWLFELEIRITF</sequence>
<accession>A0AAV0WD76</accession>
<protein>
    <submittedName>
        <fullName evidence="1">Uncharacterized protein</fullName>
    </submittedName>
</protein>
<evidence type="ECO:0000313" key="1">
    <source>
        <dbReference type="EMBL" id="CAI6353752.1"/>
    </source>
</evidence>
<evidence type="ECO:0000313" key="2">
    <source>
        <dbReference type="Proteomes" id="UP001160148"/>
    </source>
</evidence>
<proteinExistence type="predicted"/>